<dbReference type="AlphaFoldDB" id="A0A1H2PQ23"/>
<dbReference type="Pfam" id="PF13545">
    <property type="entry name" value="HTH_Crp_2"/>
    <property type="match status" value="1"/>
</dbReference>
<accession>A0A1H2PQ23</accession>
<evidence type="ECO:0000313" key="7">
    <source>
        <dbReference type="Proteomes" id="UP000243719"/>
    </source>
</evidence>
<dbReference type="InterPro" id="IPR018490">
    <property type="entry name" value="cNMP-bd_dom_sf"/>
</dbReference>
<evidence type="ECO:0000256" key="2">
    <source>
        <dbReference type="ARBA" id="ARBA00023125"/>
    </source>
</evidence>
<reference evidence="7" key="1">
    <citation type="submission" date="2016-09" db="EMBL/GenBank/DDBJ databases">
        <authorList>
            <person name="Varghese N."/>
            <person name="Submissions S."/>
        </authorList>
    </citation>
    <scope>NUCLEOTIDE SEQUENCE [LARGE SCALE GENOMIC DNA]</scope>
    <source>
        <strain evidence="7">JS23</strain>
    </source>
</reference>
<dbReference type="InterPro" id="IPR036390">
    <property type="entry name" value="WH_DNA-bd_sf"/>
</dbReference>
<dbReference type="PROSITE" id="PS50042">
    <property type="entry name" value="CNMP_BINDING_3"/>
    <property type="match status" value="1"/>
</dbReference>
<feature type="domain" description="Cyclic nucleotide-binding" evidence="4">
    <location>
        <begin position="6"/>
        <end position="76"/>
    </location>
</feature>
<dbReference type="PROSITE" id="PS51063">
    <property type="entry name" value="HTH_CRP_2"/>
    <property type="match status" value="1"/>
</dbReference>
<feature type="domain" description="HTH crp-type" evidence="5">
    <location>
        <begin position="140"/>
        <end position="213"/>
    </location>
</feature>
<dbReference type="SMART" id="SM00419">
    <property type="entry name" value="HTH_CRP"/>
    <property type="match status" value="1"/>
</dbReference>
<dbReference type="EMBL" id="FNLO01000005">
    <property type="protein sequence ID" value="SDV48451.1"/>
    <property type="molecule type" value="Genomic_DNA"/>
</dbReference>
<proteinExistence type="predicted"/>
<dbReference type="SMART" id="SM00100">
    <property type="entry name" value="cNMP"/>
    <property type="match status" value="1"/>
</dbReference>
<dbReference type="CDD" id="cd00038">
    <property type="entry name" value="CAP_ED"/>
    <property type="match status" value="1"/>
</dbReference>
<dbReference type="Proteomes" id="UP000243719">
    <property type="component" value="Unassembled WGS sequence"/>
</dbReference>
<dbReference type="SUPFAM" id="SSF46785">
    <property type="entry name" value="Winged helix' DNA-binding domain"/>
    <property type="match status" value="1"/>
</dbReference>
<dbReference type="PANTHER" id="PTHR24567:SF75">
    <property type="entry name" value="FUMARATE AND NITRATE REDUCTION REGULATORY PROTEIN"/>
    <property type="match status" value="1"/>
</dbReference>
<evidence type="ECO:0000256" key="3">
    <source>
        <dbReference type="ARBA" id="ARBA00023163"/>
    </source>
</evidence>
<protein>
    <submittedName>
        <fullName evidence="6">CRP/FNR family transcriptional regulator, anaerobic regulatory protein</fullName>
    </submittedName>
</protein>
<name>A0A1H2PQ23_9BURK</name>
<dbReference type="InterPro" id="IPR000595">
    <property type="entry name" value="cNMP-bd_dom"/>
</dbReference>
<dbReference type="STRING" id="1770053.SAMN05216551_105101"/>
<sequence length="218" mass="24277">MRAVCMPDGLSAEELSRLDEIICLSRRVSRGEALYRSGDTFSNLYAVRAGSFKTVVTHDDGREQVTGFAIAGEPLGLDGISDESHGCDAIALEDSIVCVIPFHLLEMLCRESRAVQRHVHRMMSSEIVRESALMMLLGNMRADERVATFLLGLSKRLEARGYSASEFNLRMTRDELGSYLGMKLETVSRTFSKLQRQALISTQGKSVRLLDTDGLRRV</sequence>
<keyword evidence="3" id="KW-0804">Transcription</keyword>
<keyword evidence="2" id="KW-0238">DNA-binding</keyword>
<organism evidence="6 7">
    <name type="scientific">Chitinasiproducens palmae</name>
    <dbReference type="NCBI Taxonomy" id="1770053"/>
    <lineage>
        <taxon>Bacteria</taxon>
        <taxon>Pseudomonadati</taxon>
        <taxon>Pseudomonadota</taxon>
        <taxon>Betaproteobacteria</taxon>
        <taxon>Burkholderiales</taxon>
        <taxon>Burkholderiaceae</taxon>
        <taxon>Chitinasiproducens</taxon>
    </lineage>
</organism>
<dbReference type="Pfam" id="PF00027">
    <property type="entry name" value="cNMP_binding"/>
    <property type="match status" value="1"/>
</dbReference>
<dbReference type="InterPro" id="IPR014710">
    <property type="entry name" value="RmlC-like_jellyroll"/>
</dbReference>
<dbReference type="GO" id="GO:0005829">
    <property type="term" value="C:cytosol"/>
    <property type="evidence" value="ECO:0007669"/>
    <property type="project" value="TreeGrafter"/>
</dbReference>
<dbReference type="PANTHER" id="PTHR24567">
    <property type="entry name" value="CRP FAMILY TRANSCRIPTIONAL REGULATORY PROTEIN"/>
    <property type="match status" value="1"/>
</dbReference>
<dbReference type="FunFam" id="1.10.10.10:FF:000028">
    <property type="entry name" value="Fumarate/nitrate reduction transcriptional regulator Fnr"/>
    <property type="match status" value="1"/>
</dbReference>
<dbReference type="SUPFAM" id="SSF51206">
    <property type="entry name" value="cAMP-binding domain-like"/>
    <property type="match status" value="1"/>
</dbReference>
<dbReference type="GO" id="GO:0003700">
    <property type="term" value="F:DNA-binding transcription factor activity"/>
    <property type="evidence" value="ECO:0007669"/>
    <property type="project" value="TreeGrafter"/>
</dbReference>
<evidence type="ECO:0000313" key="6">
    <source>
        <dbReference type="EMBL" id="SDV48451.1"/>
    </source>
</evidence>
<evidence type="ECO:0000259" key="4">
    <source>
        <dbReference type="PROSITE" id="PS50042"/>
    </source>
</evidence>
<evidence type="ECO:0000256" key="1">
    <source>
        <dbReference type="ARBA" id="ARBA00023015"/>
    </source>
</evidence>
<dbReference type="Gene3D" id="1.10.10.10">
    <property type="entry name" value="Winged helix-like DNA-binding domain superfamily/Winged helix DNA-binding domain"/>
    <property type="match status" value="1"/>
</dbReference>
<dbReference type="InterPro" id="IPR050397">
    <property type="entry name" value="Env_Response_Regulators"/>
</dbReference>
<keyword evidence="1" id="KW-0805">Transcription regulation</keyword>
<dbReference type="PRINTS" id="PR00034">
    <property type="entry name" value="HTHCRP"/>
</dbReference>
<dbReference type="InterPro" id="IPR036388">
    <property type="entry name" value="WH-like_DNA-bd_sf"/>
</dbReference>
<dbReference type="InterPro" id="IPR012318">
    <property type="entry name" value="HTH_CRP"/>
</dbReference>
<keyword evidence="7" id="KW-1185">Reference proteome</keyword>
<evidence type="ECO:0000259" key="5">
    <source>
        <dbReference type="PROSITE" id="PS51063"/>
    </source>
</evidence>
<dbReference type="GO" id="GO:0003677">
    <property type="term" value="F:DNA binding"/>
    <property type="evidence" value="ECO:0007669"/>
    <property type="project" value="UniProtKB-KW"/>
</dbReference>
<dbReference type="Gene3D" id="2.60.120.10">
    <property type="entry name" value="Jelly Rolls"/>
    <property type="match status" value="1"/>
</dbReference>
<gene>
    <name evidence="6" type="ORF">SAMN05216551_105101</name>
</gene>
<dbReference type="CDD" id="cd00092">
    <property type="entry name" value="HTH_CRP"/>
    <property type="match status" value="1"/>
</dbReference>